<gene>
    <name evidence="1" type="ORF">CHO01_17100</name>
    <name evidence="2" type="ORF">HNR08_003292</name>
</gene>
<comment type="caution">
    <text evidence="1">The sequence shown here is derived from an EMBL/GenBank/DDBJ whole genome shotgun (WGS) entry which is preliminary data.</text>
</comment>
<organism evidence="1 3">
    <name type="scientific">Cellulomonas hominis</name>
    <dbReference type="NCBI Taxonomy" id="156981"/>
    <lineage>
        <taxon>Bacteria</taxon>
        <taxon>Bacillati</taxon>
        <taxon>Actinomycetota</taxon>
        <taxon>Actinomycetes</taxon>
        <taxon>Micrococcales</taxon>
        <taxon>Cellulomonadaceae</taxon>
        <taxon>Cellulomonas</taxon>
    </lineage>
</organism>
<dbReference type="Proteomes" id="UP000321723">
    <property type="component" value="Unassembled WGS sequence"/>
</dbReference>
<dbReference type="Proteomes" id="UP000564629">
    <property type="component" value="Unassembled WGS sequence"/>
</dbReference>
<evidence type="ECO:0000313" key="4">
    <source>
        <dbReference type="Proteomes" id="UP000564629"/>
    </source>
</evidence>
<proteinExistence type="predicted"/>
<accession>A0A511FDB2</accession>
<dbReference type="EMBL" id="BJVQ01000019">
    <property type="protein sequence ID" value="GEL46594.1"/>
    <property type="molecule type" value="Genomic_DNA"/>
</dbReference>
<dbReference type="AlphaFoldDB" id="A0A511FDB2"/>
<evidence type="ECO:0000313" key="1">
    <source>
        <dbReference type="EMBL" id="GEL46594.1"/>
    </source>
</evidence>
<name>A0A511FDB2_9CELL</name>
<keyword evidence="3" id="KW-1185">Reference proteome</keyword>
<dbReference type="RefSeq" id="WP_146836545.1">
    <property type="nucleotide sequence ID" value="NZ_BJVQ01000019.1"/>
</dbReference>
<sequence length="246" mass="25937">MSFNESQHPRATAGVSAGGQFVTKVAAEANVHLVGLDDLEFEDKAREATNAIIELLPGAGDCGDDAPAVLWPAEDGDDDKEITTGVNVLTGEKGQWSLERGPDRITSTPGLSMSAHPAAVAAWLSAARDADGEDLVNYASGVRNDGISRAVANELEGVAVWDEGGGTTIWFGSRTEPGAPGDHAFIVPAGEHEGRWQFQSDDFSDSPEGYRTEVVTSDLTVESDPKVVAAWVREQAEKLGSVPYTG</sequence>
<evidence type="ECO:0000313" key="3">
    <source>
        <dbReference type="Proteomes" id="UP000321723"/>
    </source>
</evidence>
<protein>
    <submittedName>
        <fullName evidence="1">Uncharacterized protein</fullName>
    </submittedName>
</protein>
<dbReference type="EMBL" id="JACHDN010000001">
    <property type="protein sequence ID" value="MBB5474556.1"/>
    <property type="molecule type" value="Genomic_DNA"/>
</dbReference>
<evidence type="ECO:0000313" key="2">
    <source>
        <dbReference type="EMBL" id="MBB5474556.1"/>
    </source>
</evidence>
<reference evidence="1 3" key="1">
    <citation type="submission" date="2019-07" db="EMBL/GenBank/DDBJ databases">
        <title>Whole genome shotgun sequence of Cellulomonas hominis NBRC 16055.</title>
        <authorList>
            <person name="Hosoyama A."/>
            <person name="Uohara A."/>
            <person name="Ohji S."/>
            <person name="Ichikawa N."/>
        </authorList>
    </citation>
    <scope>NUCLEOTIDE SEQUENCE [LARGE SCALE GENOMIC DNA]</scope>
    <source>
        <strain evidence="1 3">NBRC 16055</strain>
    </source>
</reference>
<reference evidence="2 4" key="2">
    <citation type="submission" date="2020-08" db="EMBL/GenBank/DDBJ databases">
        <title>Sequencing the genomes of 1000 actinobacteria strains.</title>
        <authorList>
            <person name="Klenk H.-P."/>
        </authorList>
    </citation>
    <scope>NUCLEOTIDE SEQUENCE [LARGE SCALE GENOMIC DNA]</scope>
    <source>
        <strain evidence="2 4">DSM 9581</strain>
    </source>
</reference>